<sequence>MVEIMVRVGRSLEVTPTWSVATVTTVMVFVCLFAERSIYKFGKWLKKTKRKALFASLEKIKEELMLLGLISLLLGQWARWISQICVNSSLFSSKFYLCSEEDYGETKRMLLTEQSSSSNGTDIPPKGISYVASHTCGEGREPFVSAEGLEQLHRFLFVLGITHVLYSCITVGLAMSKIYSWRKWEIQASIVAEANAQAAKHKVMRRQSTFALHHAFSSMEQESSSHLDGHENKTYDVLYGRDHCFLITRNRHSFAFSNNLEVLSESQITWHCDWDSSQWNHKLPLSYNFHKYMVRSMEDEFYGIVGISWPLWGYAILCIFINIHGLNIYFWLSFIPVILVMLVGTKLQHVVSLLALEIAEPRGPSVGTQVKPRDELFWFGKPEILLRLIQFISFQNAFEMATFIWSLWGLKQRSCFMKNHAMITIRLISGVLVQFWCSYSTVPLNVIVTTMGSRCKKALIAESVRESLHSWCKRVKERSKTTMSVTTRSTCSLESTIDERDEIITVASGTLSPSSSTGSLSHLDANGLSNGDQECAADSSNHEIEHEFSFRHMQQHPSEAPTDDVADDVDVVGLEEGKNETLLELFQKT</sequence>
<dbReference type="InterPro" id="IPR004326">
    <property type="entry name" value="Mlo"/>
</dbReference>
<dbReference type="GO" id="GO:0006952">
    <property type="term" value="P:defense response"/>
    <property type="evidence" value="ECO:0007669"/>
    <property type="project" value="UniProtKB-KW"/>
</dbReference>
<keyword evidence="6 8" id="KW-0472">Membrane</keyword>
<evidence type="ECO:0000256" key="4">
    <source>
        <dbReference type="ARBA" id="ARBA00022821"/>
    </source>
</evidence>
<evidence type="ECO:0000313" key="10">
    <source>
        <dbReference type="EMBL" id="KAL0387212.1"/>
    </source>
</evidence>
<keyword evidence="4 8" id="KW-0611">Plant defense</keyword>
<dbReference type="PANTHER" id="PTHR31942">
    <property type="entry name" value="MLO-LIKE PROTEIN 1"/>
    <property type="match status" value="1"/>
</dbReference>
<organism evidence="10">
    <name type="scientific">Sesamum radiatum</name>
    <name type="common">Black benniseed</name>
    <dbReference type="NCBI Taxonomy" id="300843"/>
    <lineage>
        <taxon>Eukaryota</taxon>
        <taxon>Viridiplantae</taxon>
        <taxon>Streptophyta</taxon>
        <taxon>Embryophyta</taxon>
        <taxon>Tracheophyta</taxon>
        <taxon>Spermatophyta</taxon>
        <taxon>Magnoliopsida</taxon>
        <taxon>eudicotyledons</taxon>
        <taxon>Gunneridae</taxon>
        <taxon>Pentapetalae</taxon>
        <taxon>asterids</taxon>
        <taxon>lamiids</taxon>
        <taxon>Lamiales</taxon>
        <taxon>Pedaliaceae</taxon>
        <taxon>Sesamum</taxon>
    </lineage>
</organism>
<dbReference type="EMBL" id="JACGWJ010000011">
    <property type="protein sequence ID" value="KAL0387212.1"/>
    <property type="molecule type" value="Genomic_DNA"/>
</dbReference>
<evidence type="ECO:0000256" key="9">
    <source>
        <dbReference type="SAM" id="Phobius"/>
    </source>
</evidence>
<dbReference type="Pfam" id="PF03094">
    <property type="entry name" value="Mlo"/>
    <property type="match status" value="2"/>
</dbReference>
<dbReference type="AlphaFoldDB" id="A0AAW2S451"/>
<gene>
    <name evidence="8" type="primary">MLO</name>
    <name evidence="10" type="ORF">Sradi_2603000</name>
</gene>
<evidence type="ECO:0000256" key="7">
    <source>
        <dbReference type="ARBA" id="ARBA00023265"/>
    </source>
</evidence>
<keyword evidence="7 8" id="KW-0568">Pathogenesis-related protein</keyword>
<feature type="transmembrane region" description="Helical" evidence="9">
    <location>
        <begin position="301"/>
        <end position="322"/>
    </location>
</feature>
<feature type="transmembrane region" description="Helical" evidence="9">
    <location>
        <begin position="328"/>
        <end position="345"/>
    </location>
</feature>
<comment type="caution">
    <text evidence="10">The sequence shown here is derived from an EMBL/GenBank/DDBJ whole genome shotgun (WGS) entry which is preliminary data.</text>
</comment>
<comment type="subcellular location">
    <subcellularLocation>
        <location evidence="1 8">Membrane</location>
        <topology evidence="1 8">Multi-pass membrane protein</topology>
    </subcellularLocation>
</comment>
<comment type="domain">
    <text evidence="8">The C-terminus contains a calmodulin-binding domain, which binds calmodulin in a calcium-dependent fashion.</text>
</comment>
<feature type="transmembrane region" description="Helical" evidence="9">
    <location>
        <begin position="60"/>
        <end position="78"/>
    </location>
</feature>
<reference evidence="10" key="1">
    <citation type="submission" date="2020-06" db="EMBL/GenBank/DDBJ databases">
        <authorList>
            <person name="Li T."/>
            <person name="Hu X."/>
            <person name="Zhang T."/>
            <person name="Song X."/>
            <person name="Zhang H."/>
            <person name="Dai N."/>
            <person name="Sheng W."/>
            <person name="Hou X."/>
            <person name="Wei L."/>
        </authorList>
    </citation>
    <scope>NUCLEOTIDE SEQUENCE</scope>
    <source>
        <strain evidence="10">G02</strain>
        <tissue evidence="10">Leaf</tissue>
    </source>
</reference>
<evidence type="ECO:0000256" key="8">
    <source>
        <dbReference type="RuleBase" id="RU280816"/>
    </source>
</evidence>
<dbReference type="PANTHER" id="PTHR31942:SF9">
    <property type="entry name" value="MLO-LIKE PROTEIN 4"/>
    <property type="match status" value="1"/>
</dbReference>
<dbReference type="GO" id="GO:0005516">
    <property type="term" value="F:calmodulin binding"/>
    <property type="evidence" value="ECO:0007669"/>
    <property type="project" value="UniProtKB-KW"/>
</dbReference>
<keyword evidence="8" id="KW-0112">Calmodulin-binding</keyword>
<accession>A0AAW2S451</accession>
<evidence type="ECO:0000256" key="5">
    <source>
        <dbReference type="ARBA" id="ARBA00022989"/>
    </source>
</evidence>
<keyword evidence="3 8" id="KW-0812">Transmembrane</keyword>
<comment type="function">
    <text evidence="8">May be involved in modulation of pathogen defense and leaf cell death.</text>
</comment>
<feature type="transmembrane region" description="Helical" evidence="9">
    <location>
        <begin position="20"/>
        <end position="39"/>
    </location>
</feature>
<keyword evidence="5 8" id="KW-1133">Transmembrane helix</keyword>
<evidence type="ECO:0000256" key="2">
    <source>
        <dbReference type="ARBA" id="ARBA00006574"/>
    </source>
</evidence>
<feature type="transmembrane region" description="Helical" evidence="9">
    <location>
        <begin position="428"/>
        <end position="448"/>
    </location>
</feature>
<reference evidence="10" key="2">
    <citation type="journal article" date="2024" name="Plant">
        <title>Genomic evolution and insights into agronomic trait innovations of Sesamum species.</title>
        <authorList>
            <person name="Miao H."/>
            <person name="Wang L."/>
            <person name="Qu L."/>
            <person name="Liu H."/>
            <person name="Sun Y."/>
            <person name="Le M."/>
            <person name="Wang Q."/>
            <person name="Wei S."/>
            <person name="Zheng Y."/>
            <person name="Lin W."/>
            <person name="Duan Y."/>
            <person name="Cao H."/>
            <person name="Xiong S."/>
            <person name="Wang X."/>
            <person name="Wei L."/>
            <person name="Li C."/>
            <person name="Ma Q."/>
            <person name="Ju M."/>
            <person name="Zhao R."/>
            <person name="Li G."/>
            <person name="Mu C."/>
            <person name="Tian Q."/>
            <person name="Mei H."/>
            <person name="Zhang T."/>
            <person name="Gao T."/>
            <person name="Zhang H."/>
        </authorList>
    </citation>
    <scope>NUCLEOTIDE SEQUENCE</scope>
    <source>
        <strain evidence="10">G02</strain>
    </source>
</reference>
<proteinExistence type="inferred from homology"/>
<evidence type="ECO:0000256" key="3">
    <source>
        <dbReference type="ARBA" id="ARBA00022692"/>
    </source>
</evidence>
<feature type="transmembrane region" description="Helical" evidence="9">
    <location>
        <begin position="155"/>
        <end position="175"/>
    </location>
</feature>
<dbReference type="GO" id="GO:0016020">
    <property type="term" value="C:membrane"/>
    <property type="evidence" value="ECO:0007669"/>
    <property type="project" value="UniProtKB-SubCell"/>
</dbReference>
<evidence type="ECO:0000256" key="6">
    <source>
        <dbReference type="ARBA" id="ARBA00023136"/>
    </source>
</evidence>
<protein>
    <recommendedName>
        <fullName evidence="8">MLO-like protein</fullName>
    </recommendedName>
</protein>
<evidence type="ECO:0000256" key="1">
    <source>
        <dbReference type="ARBA" id="ARBA00004141"/>
    </source>
</evidence>
<comment type="similarity">
    <text evidence="2 8">Belongs to the MLO family.</text>
</comment>
<name>A0AAW2S451_SESRA</name>